<proteinExistence type="predicted"/>
<dbReference type="Proteomes" id="UP000198853">
    <property type="component" value="Unassembled WGS sequence"/>
</dbReference>
<dbReference type="AlphaFoldDB" id="A0A1G8RZD3"/>
<gene>
    <name evidence="1" type="ORF">SAMN04488123_12141</name>
</gene>
<organism evidence="1 2">
    <name type="scientific">Natribacillus halophilus</name>
    <dbReference type="NCBI Taxonomy" id="549003"/>
    <lineage>
        <taxon>Bacteria</taxon>
        <taxon>Bacillati</taxon>
        <taxon>Bacillota</taxon>
        <taxon>Bacilli</taxon>
        <taxon>Bacillales</taxon>
        <taxon>Bacillaceae</taxon>
        <taxon>Natribacillus</taxon>
    </lineage>
</organism>
<reference evidence="1 2" key="1">
    <citation type="submission" date="2016-10" db="EMBL/GenBank/DDBJ databases">
        <authorList>
            <person name="de Groot N.N."/>
        </authorList>
    </citation>
    <scope>NUCLEOTIDE SEQUENCE [LARGE SCALE GENOMIC DNA]</scope>
    <source>
        <strain evidence="1 2">DSM 21771</strain>
    </source>
</reference>
<keyword evidence="2" id="KW-1185">Reference proteome</keyword>
<sequence>MFKPGDKHVQKTLFDQDQAFPDYVVEILKKS</sequence>
<name>A0A1G8RZD3_9BACI</name>
<dbReference type="EMBL" id="FNEN01000021">
    <property type="protein sequence ID" value="SDJ22316.1"/>
    <property type="molecule type" value="Genomic_DNA"/>
</dbReference>
<protein>
    <submittedName>
        <fullName evidence="1">Uncharacterized protein</fullName>
    </submittedName>
</protein>
<accession>A0A1G8RZD3</accession>
<evidence type="ECO:0000313" key="2">
    <source>
        <dbReference type="Proteomes" id="UP000198853"/>
    </source>
</evidence>
<evidence type="ECO:0000313" key="1">
    <source>
        <dbReference type="EMBL" id="SDJ22316.1"/>
    </source>
</evidence>